<reference evidence="1" key="1">
    <citation type="submission" date="2021-08" db="EMBL/GenBank/DDBJ databases">
        <title>WGS assembly of Ceratopteris richardii.</title>
        <authorList>
            <person name="Marchant D.B."/>
            <person name="Chen G."/>
            <person name="Jenkins J."/>
            <person name="Shu S."/>
            <person name="Leebens-Mack J."/>
            <person name="Grimwood J."/>
            <person name="Schmutz J."/>
            <person name="Soltis P."/>
            <person name="Soltis D."/>
            <person name="Chen Z.-H."/>
        </authorList>
    </citation>
    <scope>NUCLEOTIDE SEQUENCE</scope>
    <source>
        <strain evidence="1">Whitten #5841</strain>
        <tissue evidence="1">Leaf</tissue>
    </source>
</reference>
<organism evidence="1 2">
    <name type="scientific">Ceratopteris richardii</name>
    <name type="common">Triangle waterfern</name>
    <dbReference type="NCBI Taxonomy" id="49495"/>
    <lineage>
        <taxon>Eukaryota</taxon>
        <taxon>Viridiplantae</taxon>
        <taxon>Streptophyta</taxon>
        <taxon>Embryophyta</taxon>
        <taxon>Tracheophyta</taxon>
        <taxon>Polypodiopsida</taxon>
        <taxon>Polypodiidae</taxon>
        <taxon>Polypodiales</taxon>
        <taxon>Pteridineae</taxon>
        <taxon>Pteridaceae</taxon>
        <taxon>Parkerioideae</taxon>
        <taxon>Ceratopteris</taxon>
    </lineage>
</organism>
<name>A0A8T2VMQ6_CERRI</name>
<sequence>MFIRQTLHLLQIYPSSIDFNVFTGIQLNTNIRNLCIRKPNLLENCLIRGTMHELMNMHAKRHLLVIVNDKRGCFYAHKNLFSYKSFFWYMYVSYDYHKHVFFHKFQDVLTYFTLPHPVDLLVDCHLQVDDLEDII</sequence>
<evidence type="ECO:0000313" key="1">
    <source>
        <dbReference type="EMBL" id="KAH7447026.1"/>
    </source>
</evidence>
<proteinExistence type="predicted"/>
<accession>A0A8T2VMQ6</accession>
<dbReference type="EMBL" id="CM035406">
    <property type="protein sequence ID" value="KAH7447026.1"/>
    <property type="molecule type" value="Genomic_DNA"/>
</dbReference>
<gene>
    <name evidence="1" type="ORF">KP509_01G087900</name>
</gene>
<keyword evidence="2" id="KW-1185">Reference proteome</keyword>
<dbReference type="Proteomes" id="UP000825935">
    <property type="component" value="Chromosome 1"/>
</dbReference>
<protein>
    <submittedName>
        <fullName evidence="1">Uncharacterized protein</fullName>
    </submittedName>
</protein>
<evidence type="ECO:0000313" key="2">
    <source>
        <dbReference type="Proteomes" id="UP000825935"/>
    </source>
</evidence>
<dbReference type="AlphaFoldDB" id="A0A8T2VMQ6"/>
<comment type="caution">
    <text evidence="1">The sequence shown here is derived from an EMBL/GenBank/DDBJ whole genome shotgun (WGS) entry which is preliminary data.</text>
</comment>